<evidence type="ECO:0000256" key="2">
    <source>
        <dbReference type="SAM" id="MobiDB-lite"/>
    </source>
</evidence>
<gene>
    <name evidence="4" type="ORF">I8J30_08135</name>
</gene>
<reference evidence="4 5" key="1">
    <citation type="submission" date="2021-04" db="EMBL/GenBank/DDBJ databases">
        <title>Paenibacillus sp. DLE-14 whole genome sequence.</title>
        <authorList>
            <person name="Ham Y.J."/>
        </authorList>
    </citation>
    <scope>NUCLEOTIDE SEQUENCE [LARGE SCALE GENOMIC DNA]</scope>
    <source>
        <strain evidence="4 5">DLE-14</strain>
    </source>
</reference>
<dbReference type="EMBL" id="JAGKSP010000002">
    <property type="protein sequence ID" value="MBP3962670.1"/>
    <property type="molecule type" value="Genomic_DNA"/>
</dbReference>
<dbReference type="InterPro" id="IPR013783">
    <property type="entry name" value="Ig-like_fold"/>
</dbReference>
<evidence type="ECO:0000259" key="3">
    <source>
        <dbReference type="Pfam" id="PF02369"/>
    </source>
</evidence>
<evidence type="ECO:0000256" key="1">
    <source>
        <dbReference type="ARBA" id="ARBA00010116"/>
    </source>
</evidence>
<dbReference type="Pfam" id="PF02369">
    <property type="entry name" value="Big_1"/>
    <property type="match status" value="1"/>
</dbReference>
<name>A0ABS5CA16_9BACL</name>
<accession>A0ABS5CA16</accession>
<feature type="region of interest" description="Disordered" evidence="2">
    <location>
        <begin position="141"/>
        <end position="165"/>
    </location>
</feature>
<dbReference type="Gene3D" id="2.60.40.10">
    <property type="entry name" value="Immunoglobulins"/>
    <property type="match status" value="1"/>
</dbReference>
<dbReference type="InterPro" id="IPR008964">
    <property type="entry name" value="Invasin/intimin_cell_adhesion"/>
</dbReference>
<dbReference type="InterPro" id="IPR003344">
    <property type="entry name" value="Big_1_dom"/>
</dbReference>
<dbReference type="Proteomes" id="UP000673394">
    <property type="component" value="Unassembled WGS sequence"/>
</dbReference>
<feature type="domain" description="Big-1" evidence="3">
    <location>
        <begin position="33"/>
        <end position="100"/>
    </location>
</feature>
<evidence type="ECO:0000313" key="4">
    <source>
        <dbReference type="EMBL" id="MBP3962670.1"/>
    </source>
</evidence>
<protein>
    <recommendedName>
        <fullName evidence="3">Big-1 domain-containing protein</fullName>
    </recommendedName>
</protein>
<organism evidence="4 5">
    <name type="scientific">Paenibacillus lignilyticus</name>
    <dbReference type="NCBI Taxonomy" id="1172615"/>
    <lineage>
        <taxon>Bacteria</taxon>
        <taxon>Bacillati</taxon>
        <taxon>Bacillota</taxon>
        <taxon>Bacilli</taxon>
        <taxon>Bacillales</taxon>
        <taxon>Paenibacillaceae</taxon>
        <taxon>Paenibacillus</taxon>
    </lineage>
</organism>
<comment type="similarity">
    <text evidence="1">Belongs to the intimin/invasin family.</text>
</comment>
<proteinExistence type="inferred from homology"/>
<feature type="compositionally biased region" description="Basic and acidic residues" evidence="2">
    <location>
        <begin position="141"/>
        <end position="157"/>
    </location>
</feature>
<evidence type="ECO:0000313" key="5">
    <source>
        <dbReference type="Proteomes" id="UP000673394"/>
    </source>
</evidence>
<dbReference type="RefSeq" id="WP_210657030.1">
    <property type="nucleotide sequence ID" value="NZ_JAGKSP010000002.1"/>
</dbReference>
<comment type="caution">
    <text evidence="4">The sequence shown here is derived from an EMBL/GenBank/DDBJ whole genome shotgun (WGS) entry which is preliminary data.</text>
</comment>
<dbReference type="SUPFAM" id="SSF49373">
    <property type="entry name" value="Invasin/intimin cell-adhesion fragments"/>
    <property type="match status" value="1"/>
</dbReference>
<sequence length="165" mass="18456">MKRKLGVLLCCAVIAGFLLIMWRMDSNREVLFSVKLSKDELKANGKDEILVEFTVTDKDGKPRSGDDVLVIKAKGYGSTKVTRVKTDENGRASFVYYSYNENEFQPAVLNQILLSDVSVGKVIGVYKRAIVDIPVISDDSLDKASEHEDDGKDKNSENDEYIELN</sequence>
<keyword evidence="5" id="KW-1185">Reference proteome</keyword>